<gene>
    <name evidence="1" type="ORF">FUSPEROL_02129</name>
</gene>
<proteinExistence type="predicted"/>
<dbReference type="EMBL" id="ACJY01000099">
    <property type="protein sequence ID" value="EFE86088.1"/>
    <property type="molecule type" value="Genomic_DNA"/>
</dbReference>
<dbReference type="STRING" id="546275.FUSPEROL_02129"/>
<reference evidence="1 2" key="1">
    <citation type="submission" date="2010-02" db="EMBL/GenBank/DDBJ databases">
        <authorList>
            <person name="Weinstock G."/>
            <person name="Sodergren E."/>
            <person name="Clifton S."/>
            <person name="Fulton L."/>
            <person name="Fulton B."/>
            <person name="Courtney L."/>
            <person name="Fronick C."/>
            <person name="Harrison M."/>
            <person name="Strong C."/>
            <person name="Farmer C."/>
            <person name="Delahaunty K."/>
            <person name="Markovic C."/>
            <person name="Hall O."/>
            <person name="Minx P."/>
            <person name="Tomlinson C."/>
            <person name="Mitreva M."/>
            <person name="Nelson J."/>
            <person name="Hou S."/>
            <person name="Wollam A."/>
            <person name="Pepin K.H."/>
            <person name="Johnson M."/>
            <person name="Bhonagiri V."/>
            <person name="Zhang X."/>
            <person name="Suruliraj S."/>
            <person name="Warren W."/>
            <person name="Chinwalla A."/>
            <person name="Mardis E.R."/>
            <person name="Wilson R.K."/>
        </authorList>
    </citation>
    <scope>NUCLEOTIDE SEQUENCE [LARGE SCALE GENOMIC DNA]</scope>
    <source>
        <strain evidence="1 2">ATCC 33693</strain>
    </source>
</reference>
<evidence type="ECO:0000313" key="1">
    <source>
        <dbReference type="EMBL" id="EFE86088.1"/>
    </source>
</evidence>
<comment type="caution">
    <text evidence="1">The sequence shown here is derived from an EMBL/GenBank/DDBJ whole genome shotgun (WGS) entry which is preliminary data.</text>
</comment>
<dbReference type="GeneID" id="78420303"/>
<dbReference type="RefSeq" id="WP_005974895.1">
    <property type="nucleotide sequence ID" value="NZ_GG665898.1"/>
</dbReference>
<dbReference type="HOGENOM" id="CLU_2232661_0_0_0"/>
<name>D4CXG8_9FUSO</name>
<dbReference type="AlphaFoldDB" id="D4CXG8"/>
<protein>
    <submittedName>
        <fullName evidence="1">Uncharacterized protein</fullName>
    </submittedName>
</protein>
<evidence type="ECO:0000313" key="2">
    <source>
        <dbReference type="Proteomes" id="UP000003748"/>
    </source>
</evidence>
<sequence length="105" mass="12646">MIFQIIEKKIFIKNVCLNNMIDAYNFVILEEKEVIPQDQFISEINKKITYKLIGFISDSNYKNILQFITKYKKNSKYQKNLTYEILNNTLIKKEIKNKLKLYLNI</sequence>
<accession>D4CXG8</accession>
<dbReference type="Proteomes" id="UP000003748">
    <property type="component" value="Unassembled WGS sequence"/>
</dbReference>
<organism evidence="1 2">
    <name type="scientific">Fusobacterium periodonticum ATCC 33693</name>
    <dbReference type="NCBI Taxonomy" id="546275"/>
    <lineage>
        <taxon>Bacteria</taxon>
        <taxon>Fusobacteriati</taxon>
        <taxon>Fusobacteriota</taxon>
        <taxon>Fusobacteriia</taxon>
        <taxon>Fusobacteriales</taxon>
        <taxon>Fusobacteriaceae</taxon>
        <taxon>Fusobacterium</taxon>
    </lineage>
</organism>